<dbReference type="Proteomes" id="UP000604046">
    <property type="component" value="Unassembled WGS sequence"/>
</dbReference>
<evidence type="ECO:0000259" key="7">
    <source>
        <dbReference type="Pfam" id="PF08546"/>
    </source>
</evidence>
<dbReference type="AlphaFoldDB" id="A0A812IG31"/>
<reference evidence="8" key="1">
    <citation type="submission" date="2021-02" db="EMBL/GenBank/DDBJ databases">
        <authorList>
            <person name="Dougan E. K."/>
            <person name="Rhodes N."/>
            <person name="Thang M."/>
            <person name="Chan C."/>
        </authorList>
    </citation>
    <scope>NUCLEOTIDE SEQUENCE</scope>
</reference>
<keyword evidence="9" id="KW-1185">Reference proteome</keyword>
<dbReference type="InterPro" id="IPR013332">
    <property type="entry name" value="KPR_N"/>
</dbReference>
<dbReference type="Gene3D" id="1.10.1040.10">
    <property type="entry name" value="N-(1-d-carboxylethyl)-l-norvaline Dehydrogenase, domain 2"/>
    <property type="match status" value="1"/>
</dbReference>
<evidence type="ECO:0000256" key="3">
    <source>
        <dbReference type="ARBA" id="ARBA00022857"/>
    </source>
</evidence>
<protein>
    <recommendedName>
        <fullName evidence="2">2-dehydropantoate 2-reductase</fullName>
        <ecNumber evidence="2">1.1.1.169</ecNumber>
    </recommendedName>
    <alternativeName>
        <fullName evidence="5">Ketopantoate reductase</fullName>
    </alternativeName>
</protein>
<dbReference type="InterPro" id="IPR008927">
    <property type="entry name" value="6-PGluconate_DH-like_C_sf"/>
</dbReference>
<name>A0A812IG31_9DINO</name>
<proteinExistence type="inferred from homology"/>
<dbReference type="EC" id="1.1.1.169" evidence="2"/>
<dbReference type="GO" id="GO:0008677">
    <property type="term" value="F:2-dehydropantoate 2-reductase activity"/>
    <property type="evidence" value="ECO:0007669"/>
    <property type="project" value="UniProtKB-EC"/>
</dbReference>
<dbReference type="EMBL" id="CAJNDS010000253">
    <property type="protein sequence ID" value="CAE7034490.1"/>
    <property type="molecule type" value="Genomic_DNA"/>
</dbReference>
<dbReference type="PANTHER" id="PTHR43765:SF2">
    <property type="entry name" value="2-DEHYDROPANTOATE 2-REDUCTASE"/>
    <property type="match status" value="1"/>
</dbReference>
<dbReference type="Gene3D" id="3.40.50.720">
    <property type="entry name" value="NAD(P)-binding Rossmann-like Domain"/>
    <property type="match status" value="1"/>
</dbReference>
<dbReference type="GO" id="GO:0005737">
    <property type="term" value="C:cytoplasm"/>
    <property type="evidence" value="ECO:0007669"/>
    <property type="project" value="TreeGrafter"/>
</dbReference>
<comment type="similarity">
    <text evidence="1">Belongs to the ketopantoate reductase family.</text>
</comment>
<evidence type="ECO:0000256" key="1">
    <source>
        <dbReference type="ARBA" id="ARBA00007870"/>
    </source>
</evidence>
<evidence type="ECO:0000256" key="4">
    <source>
        <dbReference type="ARBA" id="ARBA00023002"/>
    </source>
</evidence>
<dbReference type="GO" id="GO:0050661">
    <property type="term" value="F:NADP binding"/>
    <property type="evidence" value="ECO:0007669"/>
    <property type="project" value="TreeGrafter"/>
</dbReference>
<dbReference type="InterPro" id="IPR013752">
    <property type="entry name" value="KPA_reductase"/>
</dbReference>
<dbReference type="PANTHER" id="PTHR43765">
    <property type="entry name" value="2-DEHYDROPANTOATE 2-REDUCTASE-RELATED"/>
    <property type="match status" value="1"/>
</dbReference>
<dbReference type="SUPFAM" id="SSF51735">
    <property type="entry name" value="NAD(P)-binding Rossmann-fold domains"/>
    <property type="match status" value="1"/>
</dbReference>
<dbReference type="Pfam" id="PF08546">
    <property type="entry name" value="ApbA_C"/>
    <property type="match status" value="1"/>
</dbReference>
<evidence type="ECO:0000313" key="8">
    <source>
        <dbReference type="EMBL" id="CAE7034490.1"/>
    </source>
</evidence>
<dbReference type="InterPro" id="IPR036291">
    <property type="entry name" value="NAD(P)-bd_dom_sf"/>
</dbReference>
<organism evidence="8 9">
    <name type="scientific">Symbiodinium natans</name>
    <dbReference type="NCBI Taxonomy" id="878477"/>
    <lineage>
        <taxon>Eukaryota</taxon>
        <taxon>Sar</taxon>
        <taxon>Alveolata</taxon>
        <taxon>Dinophyceae</taxon>
        <taxon>Suessiales</taxon>
        <taxon>Symbiodiniaceae</taxon>
        <taxon>Symbiodinium</taxon>
    </lineage>
</organism>
<evidence type="ECO:0000313" key="9">
    <source>
        <dbReference type="Proteomes" id="UP000604046"/>
    </source>
</evidence>
<keyword evidence="4" id="KW-0560">Oxidoreductase</keyword>
<comment type="caution">
    <text evidence="8">The sequence shown here is derived from an EMBL/GenBank/DDBJ whole genome shotgun (WGS) entry which is preliminary data.</text>
</comment>
<dbReference type="InterPro" id="IPR003710">
    <property type="entry name" value="ApbA"/>
</dbReference>
<evidence type="ECO:0000259" key="6">
    <source>
        <dbReference type="Pfam" id="PF02558"/>
    </source>
</evidence>
<evidence type="ECO:0000256" key="2">
    <source>
        <dbReference type="ARBA" id="ARBA00013014"/>
    </source>
</evidence>
<sequence length="372" mass="40238">MARVAVLGAGCIGQWVGGHLALRGVDVLLVGKGLLGRTVDSGRLRLTDVERDAAGFDESLPLPGHPHLAASFDMQEAFQSDDFLAVFVCLKLGDNDLAASLGKLKKDTVIVSMQNGIGNKKKLAKLLPEHPIVGGMVPYGVIEAGPGHMRRATFGPIVFDDSMPPTLTAALRGAGLAVEVVSEADAHAEQCFKLVVNCHNALNALRGKPLVEASADRLYRELMASTWEEALEVLRRSGQPLRGTMNGMPMERYLRILRLPNFALNAVKRLKPGLAPDPQYHSSMFYDLEQRRRTEIEELNGLVVKMAADAGVPCPVNTALARLVREAEAANAGSPRLSPEALFAEIRKEAPAREGTPQTRPFARLCPQRCAM</sequence>
<evidence type="ECO:0000256" key="5">
    <source>
        <dbReference type="ARBA" id="ARBA00032024"/>
    </source>
</evidence>
<gene>
    <name evidence="8" type="ORF">SNAT2548_LOCUS4135</name>
</gene>
<dbReference type="SUPFAM" id="SSF48179">
    <property type="entry name" value="6-phosphogluconate dehydrogenase C-terminal domain-like"/>
    <property type="match status" value="1"/>
</dbReference>
<dbReference type="NCBIfam" id="TIGR00745">
    <property type="entry name" value="apbA_panE"/>
    <property type="match status" value="1"/>
</dbReference>
<accession>A0A812IG31</accession>
<keyword evidence="3" id="KW-0521">NADP</keyword>
<dbReference type="OrthoDB" id="425211at2759"/>
<feature type="domain" description="Ketopantoate reductase N-terminal" evidence="6">
    <location>
        <begin position="4"/>
        <end position="160"/>
    </location>
</feature>
<dbReference type="Pfam" id="PF02558">
    <property type="entry name" value="ApbA"/>
    <property type="match status" value="1"/>
</dbReference>
<feature type="domain" description="Ketopantoate reductase C-terminal" evidence="7">
    <location>
        <begin position="188"/>
        <end position="327"/>
    </location>
</feature>
<dbReference type="InterPro" id="IPR050838">
    <property type="entry name" value="Ketopantoate_reductase"/>
</dbReference>
<dbReference type="InterPro" id="IPR013328">
    <property type="entry name" value="6PGD_dom2"/>
</dbReference>
<dbReference type="GO" id="GO:0015940">
    <property type="term" value="P:pantothenate biosynthetic process"/>
    <property type="evidence" value="ECO:0007669"/>
    <property type="project" value="InterPro"/>
</dbReference>